<dbReference type="RefSeq" id="WP_097774097.1">
    <property type="nucleotide sequence ID" value="NZ_NMTS02000102.1"/>
</dbReference>
<comment type="similarity">
    <text evidence="2">Belongs to the UPF0161 family.</text>
</comment>
<dbReference type="Pfam" id="PF01809">
    <property type="entry name" value="YidD"/>
    <property type="match status" value="1"/>
</dbReference>
<dbReference type="EMBL" id="NMTS02000102">
    <property type="protein sequence ID" value="PLK28240.1"/>
    <property type="molecule type" value="Genomic_DNA"/>
</dbReference>
<dbReference type="InterPro" id="IPR002696">
    <property type="entry name" value="Membr_insert_effic_factor_YidD"/>
</dbReference>
<dbReference type="NCBIfam" id="TIGR00278">
    <property type="entry name" value="membrane protein insertion efficiency factor YidD"/>
    <property type="match status" value="1"/>
</dbReference>
<evidence type="ECO:0000256" key="1">
    <source>
        <dbReference type="ARBA" id="ARBA00023136"/>
    </source>
</evidence>
<evidence type="ECO:0000256" key="2">
    <source>
        <dbReference type="HAMAP-Rule" id="MF_00386"/>
    </source>
</evidence>
<dbReference type="PANTHER" id="PTHR33383">
    <property type="entry name" value="MEMBRANE PROTEIN INSERTION EFFICIENCY FACTOR-RELATED"/>
    <property type="match status" value="1"/>
</dbReference>
<comment type="function">
    <text evidence="2">Could be involved in insertion of integral membrane proteins into the membrane.</text>
</comment>
<accession>A0A2J4JK55</accession>
<dbReference type="Proteomes" id="UP000221015">
    <property type="component" value="Unassembled WGS sequence"/>
</dbReference>
<dbReference type="AlphaFoldDB" id="A0A2J4JK55"/>
<organism evidence="3 4">
    <name type="scientific">Faecalibacterium prausnitzii</name>
    <dbReference type="NCBI Taxonomy" id="853"/>
    <lineage>
        <taxon>Bacteria</taxon>
        <taxon>Bacillati</taxon>
        <taxon>Bacillota</taxon>
        <taxon>Clostridia</taxon>
        <taxon>Eubacteriales</taxon>
        <taxon>Oscillospiraceae</taxon>
        <taxon>Faecalibacterium</taxon>
    </lineage>
</organism>
<protein>
    <recommendedName>
        <fullName evidence="2">Putative membrane protein insertion efficiency factor</fullName>
    </recommendedName>
</protein>
<evidence type="ECO:0000313" key="4">
    <source>
        <dbReference type="Proteomes" id="UP000221015"/>
    </source>
</evidence>
<evidence type="ECO:0000313" key="3">
    <source>
        <dbReference type="EMBL" id="PLK28240.1"/>
    </source>
</evidence>
<keyword evidence="1 2" id="KW-0472">Membrane</keyword>
<dbReference type="PANTHER" id="PTHR33383:SF1">
    <property type="entry name" value="MEMBRANE PROTEIN INSERTION EFFICIENCY FACTOR-RELATED"/>
    <property type="match status" value="1"/>
</dbReference>
<name>A0A2J4JK55_9FIRM</name>
<sequence>MNRLQYICRRALCVPIRAYQYTLSPWIGRSCRFTPSCSNYTMQAIMTHGCVKGILLGAWRIARCNPFGKWGFDPVPEPGRWQNPACRLQPAKLFSTRHKQKVEK</sequence>
<dbReference type="GO" id="GO:0005886">
    <property type="term" value="C:plasma membrane"/>
    <property type="evidence" value="ECO:0007669"/>
    <property type="project" value="UniProtKB-SubCell"/>
</dbReference>
<gene>
    <name evidence="3" type="ORF">CGS50_013285</name>
</gene>
<dbReference type="HAMAP" id="MF_00386">
    <property type="entry name" value="UPF0161_YidD"/>
    <property type="match status" value="1"/>
</dbReference>
<keyword evidence="2" id="KW-1003">Cell membrane</keyword>
<comment type="subcellular location">
    <subcellularLocation>
        <location evidence="2">Cell membrane</location>
        <topology evidence="2">Peripheral membrane protein</topology>
        <orientation evidence="2">Cytoplasmic side</orientation>
    </subcellularLocation>
</comment>
<comment type="caution">
    <text evidence="3">The sequence shown here is derived from an EMBL/GenBank/DDBJ whole genome shotgun (WGS) entry which is preliminary data.</text>
</comment>
<dbReference type="SMART" id="SM01234">
    <property type="entry name" value="Haemolytic"/>
    <property type="match status" value="1"/>
</dbReference>
<reference evidence="3 4" key="1">
    <citation type="journal article" date="2017" name="Front. Microbiol.">
        <title>New Insights into the Diversity of the Genus Faecalibacterium.</title>
        <authorList>
            <person name="Benevides L."/>
            <person name="Burman S."/>
            <person name="Martin R."/>
            <person name="Robert V."/>
            <person name="Thomas M."/>
            <person name="Miquel S."/>
            <person name="Chain F."/>
            <person name="Sokol H."/>
            <person name="Bermudez-Humaran L.G."/>
            <person name="Morrison M."/>
            <person name="Langella P."/>
            <person name="Azevedo V.A."/>
            <person name="Chatel J.M."/>
            <person name="Soares S."/>
        </authorList>
    </citation>
    <scope>NUCLEOTIDE SEQUENCE [LARGE SCALE GENOMIC DNA]</scope>
    <source>
        <strain evidence="3 4">CNCM I 4542</strain>
    </source>
</reference>
<proteinExistence type="inferred from homology"/>